<feature type="domain" description="Pyrrolo-quinoline quinone repeat" evidence="2">
    <location>
        <begin position="143"/>
        <end position="261"/>
    </location>
</feature>
<feature type="chain" id="PRO_5012839153" evidence="1">
    <location>
        <begin position="19"/>
        <end position="419"/>
    </location>
</feature>
<dbReference type="Gene3D" id="2.130.10.10">
    <property type="entry name" value="YVTN repeat-like/Quinoprotein amine dehydrogenase"/>
    <property type="match status" value="2"/>
</dbReference>
<dbReference type="SMART" id="SM00564">
    <property type="entry name" value="PQQ"/>
    <property type="match status" value="8"/>
</dbReference>
<evidence type="ECO:0000256" key="1">
    <source>
        <dbReference type="SAM" id="SignalP"/>
    </source>
</evidence>
<dbReference type="PANTHER" id="PTHR34512:SF30">
    <property type="entry name" value="OUTER MEMBRANE PROTEIN ASSEMBLY FACTOR BAMB"/>
    <property type="match status" value="1"/>
</dbReference>
<dbReference type="SUPFAM" id="SSF50998">
    <property type="entry name" value="Quinoprotein alcohol dehydrogenase-like"/>
    <property type="match status" value="2"/>
</dbReference>
<protein>
    <submittedName>
        <fullName evidence="3">Outer membrane protein assembly factor BamB, contains PQQ-like beta-propeller repeat</fullName>
    </submittedName>
</protein>
<evidence type="ECO:0000259" key="2">
    <source>
        <dbReference type="Pfam" id="PF13360"/>
    </source>
</evidence>
<accession>A0A1M6ZUS1</accession>
<dbReference type="InterPro" id="IPR018391">
    <property type="entry name" value="PQQ_b-propeller_rpt"/>
</dbReference>
<keyword evidence="1" id="KW-0732">Signal</keyword>
<dbReference type="Gene3D" id="2.40.10.480">
    <property type="match status" value="1"/>
</dbReference>
<dbReference type="OrthoDB" id="7012117at2"/>
<reference evidence="3 4" key="1">
    <citation type="submission" date="2016-11" db="EMBL/GenBank/DDBJ databases">
        <authorList>
            <person name="Jaros S."/>
            <person name="Januszkiewicz K."/>
            <person name="Wedrychowicz H."/>
        </authorList>
    </citation>
    <scope>NUCLEOTIDE SEQUENCE [LARGE SCALE GENOMIC DNA]</scope>
    <source>
        <strain evidence="3 4">DSM 27406</strain>
    </source>
</reference>
<feature type="domain" description="Pyrrolo-quinoline quinone repeat" evidence="2">
    <location>
        <begin position="28"/>
        <end position="134"/>
    </location>
</feature>
<proteinExistence type="predicted"/>
<gene>
    <name evidence="3" type="ORF">SAMN05444266_10315</name>
</gene>
<dbReference type="Proteomes" id="UP000184420">
    <property type="component" value="Unassembled WGS sequence"/>
</dbReference>
<name>A0A1M6ZUS1_9BACT</name>
<dbReference type="STRING" id="1419482.SAMN05444266_10315"/>
<evidence type="ECO:0000313" key="3">
    <source>
        <dbReference type="EMBL" id="SHL34095.1"/>
    </source>
</evidence>
<feature type="signal peptide" evidence="1">
    <location>
        <begin position="1"/>
        <end position="18"/>
    </location>
</feature>
<dbReference type="EMBL" id="FRBL01000003">
    <property type="protein sequence ID" value="SHL34095.1"/>
    <property type="molecule type" value="Genomic_DNA"/>
</dbReference>
<dbReference type="InterPro" id="IPR002372">
    <property type="entry name" value="PQQ_rpt_dom"/>
</dbReference>
<dbReference type="PANTHER" id="PTHR34512">
    <property type="entry name" value="CELL SURFACE PROTEIN"/>
    <property type="match status" value="1"/>
</dbReference>
<dbReference type="AlphaFoldDB" id="A0A1M6ZUS1"/>
<dbReference type="RefSeq" id="WP_083549551.1">
    <property type="nucleotide sequence ID" value="NZ_FRBL01000003.1"/>
</dbReference>
<evidence type="ECO:0000313" key="4">
    <source>
        <dbReference type="Proteomes" id="UP000184420"/>
    </source>
</evidence>
<organism evidence="3 4">
    <name type="scientific">Chitinophaga jiangningensis</name>
    <dbReference type="NCBI Taxonomy" id="1419482"/>
    <lineage>
        <taxon>Bacteria</taxon>
        <taxon>Pseudomonadati</taxon>
        <taxon>Bacteroidota</taxon>
        <taxon>Chitinophagia</taxon>
        <taxon>Chitinophagales</taxon>
        <taxon>Chitinophagaceae</taxon>
        <taxon>Chitinophaga</taxon>
    </lineage>
</organism>
<dbReference type="InterPro" id="IPR015943">
    <property type="entry name" value="WD40/YVTN_repeat-like_dom_sf"/>
</dbReference>
<dbReference type="Pfam" id="PF13360">
    <property type="entry name" value="PQQ_2"/>
    <property type="match status" value="3"/>
</dbReference>
<feature type="domain" description="Pyrrolo-quinoline quinone repeat" evidence="2">
    <location>
        <begin position="270"/>
        <end position="348"/>
    </location>
</feature>
<keyword evidence="4" id="KW-1185">Reference proteome</keyword>
<dbReference type="InterPro" id="IPR011047">
    <property type="entry name" value="Quinoprotein_ADH-like_sf"/>
</dbReference>
<sequence>MKLSSLALFLLFPSAVFSQYKGFGPVKWSSPVGGKIFTAPVLHDKQVIIGSAAGNLQALDTATGRAIWQASAFGPVVAQPLLDNHTLYFGTYNGYYAVDARNGKHLWHFKTGGEQRIGGKGLYTMQPDSLYMEDQYDLYLSAPATDNKNVYFGSSDHHIYALDKHSGKLRWKYKTNGPVHGGVATSNGIIIAGSWDTYIYALNADNGQVRWKFKTDEDAKYHHILEGIQATPLVYNNTIYLGTRDTKLYALDLQTGKEKWHWDAGDPWIVGSAVAKDGHIYVGTSDSYLLVDLDAATGKEYYNNKGGGYVFGAPTLAGNTLLYGDFTGRLFMLNTADGKVLDTLDMPGRRQHAGTVLNSAGLIDFMHNAGKADPALFQTTVNFMEQLYQLGPITSAPVVTNGVAYIGSADGHLYAIPLR</sequence>